<accession>A0A6C0B9H8</accession>
<evidence type="ECO:0000313" key="1">
    <source>
        <dbReference type="EMBL" id="QHS88756.1"/>
    </source>
</evidence>
<proteinExistence type="predicted"/>
<protein>
    <submittedName>
        <fullName evidence="1">Uncharacterized protein</fullName>
    </submittedName>
</protein>
<sequence length="387" mass="46278">MPSFKPKTIKKFKINKKGSTTLDGKHREYINNFTKDEQDKIPKLKQERISLKDSLQKNETCQQLLTIEQIMDIKDRISEITTEIKVLKCKKVEYFLDNSKYIFDYFENKKNISEKPENELNNKSKILDSFFKINKDNITNQKIIETKNNNIFQKYLSNIDESFLDISSFVTPTDICQSCYKGELIPMDDEGVLICNVCYKNVQYLIENEKPSYKEPPKEVCFYAYKKINHFKEILAQFQGKETTQIPPEVIENLKQQIKKERVDILTITYYETKGFLKKLGYNKYYEHINFIKDKLGLKPPIISQDLEETLCNFFMEIQYPYAKHCPDYRVNFLHYYYVLYKLFELLGETHYLQEIPMLKDREKLIEQDTIWKKICEELDWEFIATV</sequence>
<dbReference type="GO" id="GO:0046782">
    <property type="term" value="P:regulation of viral transcription"/>
    <property type="evidence" value="ECO:0007669"/>
    <property type="project" value="InterPro"/>
</dbReference>
<dbReference type="AlphaFoldDB" id="A0A6C0B9H8"/>
<organism evidence="1">
    <name type="scientific">viral metagenome</name>
    <dbReference type="NCBI Taxonomy" id="1070528"/>
    <lineage>
        <taxon>unclassified sequences</taxon>
        <taxon>metagenomes</taxon>
        <taxon>organismal metagenomes</taxon>
    </lineage>
</organism>
<dbReference type="InterPro" id="IPR007031">
    <property type="entry name" value="Poxvirus_VLTF3"/>
</dbReference>
<name>A0A6C0B9H8_9ZZZZ</name>
<dbReference type="Pfam" id="PF04947">
    <property type="entry name" value="Pox_VLTF3"/>
    <property type="match status" value="1"/>
</dbReference>
<reference evidence="1" key="1">
    <citation type="journal article" date="2020" name="Nature">
        <title>Giant virus diversity and host interactions through global metagenomics.</title>
        <authorList>
            <person name="Schulz F."/>
            <person name="Roux S."/>
            <person name="Paez-Espino D."/>
            <person name="Jungbluth S."/>
            <person name="Walsh D.A."/>
            <person name="Denef V.J."/>
            <person name="McMahon K.D."/>
            <person name="Konstantinidis K.T."/>
            <person name="Eloe-Fadrosh E.A."/>
            <person name="Kyrpides N.C."/>
            <person name="Woyke T."/>
        </authorList>
    </citation>
    <scope>NUCLEOTIDE SEQUENCE</scope>
    <source>
        <strain evidence="1">GVMAG-M-3300010158-59</strain>
    </source>
</reference>
<dbReference type="EMBL" id="MN739102">
    <property type="protein sequence ID" value="QHS88756.1"/>
    <property type="molecule type" value="Genomic_DNA"/>
</dbReference>